<dbReference type="CDD" id="cd01949">
    <property type="entry name" value="GGDEF"/>
    <property type="match status" value="1"/>
</dbReference>
<dbReference type="PROSITE" id="PS50113">
    <property type="entry name" value="PAC"/>
    <property type="match status" value="2"/>
</dbReference>
<keyword evidence="6" id="KW-0548">Nucleotidyltransferase</keyword>
<comment type="caution">
    <text evidence="6">The sequence shown here is derived from an EMBL/GenBank/DDBJ whole genome shotgun (WGS) entry which is preliminary data.</text>
</comment>
<dbReference type="InterPro" id="IPR000160">
    <property type="entry name" value="GGDEF_dom"/>
</dbReference>
<dbReference type="InterPro" id="IPR001610">
    <property type="entry name" value="PAC"/>
</dbReference>
<dbReference type="NCBIfam" id="TIGR00229">
    <property type="entry name" value="sensory_box"/>
    <property type="match status" value="2"/>
</dbReference>
<dbReference type="SMART" id="SM00091">
    <property type="entry name" value="PAS"/>
    <property type="match status" value="2"/>
</dbReference>
<dbReference type="CDD" id="cd00130">
    <property type="entry name" value="PAS"/>
    <property type="match status" value="2"/>
</dbReference>
<dbReference type="InterPro" id="IPR000014">
    <property type="entry name" value="PAS"/>
</dbReference>
<dbReference type="PANTHER" id="PTHR45138:SF9">
    <property type="entry name" value="DIGUANYLATE CYCLASE DGCM-RELATED"/>
    <property type="match status" value="1"/>
</dbReference>
<protein>
    <recommendedName>
        <fullName evidence="1">diguanylate cyclase</fullName>
        <ecNumber evidence="1">2.7.7.65</ecNumber>
    </recommendedName>
</protein>
<evidence type="ECO:0000259" key="5">
    <source>
        <dbReference type="PROSITE" id="PS50887"/>
    </source>
</evidence>
<dbReference type="PROSITE" id="PS50887">
    <property type="entry name" value="GGDEF"/>
    <property type="match status" value="1"/>
</dbReference>
<keyword evidence="6" id="KW-0808">Transferase</keyword>
<accession>A0ABV5ZC56</accession>
<evidence type="ECO:0000313" key="7">
    <source>
        <dbReference type="Proteomes" id="UP001589628"/>
    </source>
</evidence>
<dbReference type="NCBIfam" id="TIGR00254">
    <property type="entry name" value="GGDEF"/>
    <property type="match status" value="1"/>
</dbReference>
<dbReference type="InterPro" id="IPR035965">
    <property type="entry name" value="PAS-like_dom_sf"/>
</dbReference>
<feature type="domain" description="PAS" evidence="3">
    <location>
        <begin position="146"/>
        <end position="219"/>
    </location>
</feature>
<dbReference type="SUPFAM" id="SSF55785">
    <property type="entry name" value="PYP-like sensor domain (PAS domain)"/>
    <property type="match status" value="2"/>
</dbReference>
<dbReference type="PROSITE" id="PS50112">
    <property type="entry name" value="PAS"/>
    <property type="match status" value="2"/>
</dbReference>
<gene>
    <name evidence="6" type="ORF">ACFFLH_10590</name>
</gene>
<organism evidence="6 7">
    <name type="scientific">Balneatrix alpica</name>
    <dbReference type="NCBI Taxonomy" id="75684"/>
    <lineage>
        <taxon>Bacteria</taxon>
        <taxon>Pseudomonadati</taxon>
        <taxon>Pseudomonadota</taxon>
        <taxon>Gammaproteobacteria</taxon>
        <taxon>Oceanospirillales</taxon>
        <taxon>Balneatrichaceae</taxon>
        <taxon>Balneatrix</taxon>
    </lineage>
</organism>
<dbReference type="Gene3D" id="3.30.70.270">
    <property type="match status" value="1"/>
</dbReference>
<dbReference type="GO" id="GO:0052621">
    <property type="term" value="F:diguanylate cyclase activity"/>
    <property type="evidence" value="ECO:0007669"/>
    <property type="project" value="UniProtKB-EC"/>
</dbReference>
<dbReference type="Pfam" id="PF13426">
    <property type="entry name" value="PAS_9"/>
    <property type="match status" value="1"/>
</dbReference>
<dbReference type="PANTHER" id="PTHR45138">
    <property type="entry name" value="REGULATORY COMPONENTS OF SENSORY TRANSDUCTION SYSTEM"/>
    <property type="match status" value="1"/>
</dbReference>
<dbReference type="Pfam" id="PF00990">
    <property type="entry name" value="GGDEF"/>
    <property type="match status" value="1"/>
</dbReference>
<keyword evidence="7" id="KW-1185">Reference proteome</keyword>
<evidence type="ECO:0000256" key="2">
    <source>
        <dbReference type="ARBA" id="ARBA00034247"/>
    </source>
</evidence>
<proteinExistence type="predicted"/>
<feature type="domain" description="GGDEF" evidence="5">
    <location>
        <begin position="310"/>
        <end position="439"/>
    </location>
</feature>
<feature type="domain" description="PAS" evidence="3">
    <location>
        <begin position="5"/>
        <end position="59"/>
    </location>
</feature>
<feature type="domain" description="PAC" evidence="4">
    <location>
        <begin position="214"/>
        <end position="264"/>
    </location>
</feature>
<dbReference type="SMART" id="SM00086">
    <property type="entry name" value="PAC"/>
    <property type="match status" value="2"/>
</dbReference>
<reference evidence="6 7" key="1">
    <citation type="submission" date="2024-09" db="EMBL/GenBank/DDBJ databases">
        <authorList>
            <person name="Sun Q."/>
            <person name="Mori K."/>
        </authorList>
    </citation>
    <scope>NUCLEOTIDE SEQUENCE [LARGE SCALE GENOMIC DNA]</scope>
    <source>
        <strain evidence="6 7">ATCC 51285</strain>
    </source>
</reference>
<dbReference type="InterPro" id="IPR000700">
    <property type="entry name" value="PAS-assoc_C"/>
</dbReference>
<dbReference type="SMART" id="SM00267">
    <property type="entry name" value="GGDEF"/>
    <property type="match status" value="1"/>
</dbReference>
<dbReference type="EMBL" id="JBHLZN010000003">
    <property type="protein sequence ID" value="MFB9886862.1"/>
    <property type="molecule type" value="Genomic_DNA"/>
</dbReference>
<evidence type="ECO:0000259" key="4">
    <source>
        <dbReference type="PROSITE" id="PS50113"/>
    </source>
</evidence>
<evidence type="ECO:0000313" key="6">
    <source>
        <dbReference type="EMBL" id="MFB9886862.1"/>
    </source>
</evidence>
<dbReference type="Pfam" id="PF00989">
    <property type="entry name" value="PAS"/>
    <property type="match status" value="1"/>
</dbReference>
<dbReference type="InterPro" id="IPR013767">
    <property type="entry name" value="PAS_fold"/>
</dbReference>
<dbReference type="InterPro" id="IPR029787">
    <property type="entry name" value="Nucleotide_cyclase"/>
</dbReference>
<name>A0ABV5ZC56_9GAMM</name>
<evidence type="ECO:0000256" key="1">
    <source>
        <dbReference type="ARBA" id="ARBA00012528"/>
    </source>
</evidence>
<comment type="catalytic activity">
    <reaction evidence="2">
        <text>2 GTP = 3',3'-c-di-GMP + 2 diphosphate</text>
        <dbReference type="Rhea" id="RHEA:24898"/>
        <dbReference type="ChEBI" id="CHEBI:33019"/>
        <dbReference type="ChEBI" id="CHEBI:37565"/>
        <dbReference type="ChEBI" id="CHEBI:58805"/>
        <dbReference type="EC" id="2.7.7.65"/>
    </reaction>
</comment>
<feature type="domain" description="PAC" evidence="4">
    <location>
        <begin position="93"/>
        <end position="145"/>
    </location>
</feature>
<dbReference type="Gene3D" id="3.30.450.20">
    <property type="entry name" value="PAS domain"/>
    <property type="match status" value="2"/>
</dbReference>
<sequence>MFSSTEGLYHAIFDSAQFSVIATDLQGTIHYCNKYALNLLGYQWDELVHKTTPVLIHDLAEVEARAAELSLELGYPVGGFDAFVAKSRRGEVVEQRWTYISKSGERIPVLLSVSQLCDEQGQPQGFLGVAKDLRELQQLRSFFQESEDRFKRLADAAFEGIMITRNGVISDCNDKMLQMSGYNRAELLGMSPLHLVSEQLRNEVGQRIKSGSEQLYKADLLRKDGQVMQVEVCARHAREQGDRIRITAIRDLTERQELEDQIARQQQALREKNDELRHQAMHDELTRLPNRRAAMSMMVAESRRCRHFGQPFSVLILDIDHFKHYNDDFGHLAGDEALARVAELLAGHVRQSDMVARYGGEEFVCLLPGADASAAFQVAEKLRQVVEGEVWPLRTITLSIGLSTSHSSKEALEVLLKQADDALYQAKRQGRNQVCQAQYQRAG</sequence>
<dbReference type="Proteomes" id="UP001589628">
    <property type="component" value="Unassembled WGS sequence"/>
</dbReference>
<dbReference type="RefSeq" id="WP_027312306.1">
    <property type="nucleotide sequence ID" value="NZ_JBHLZN010000003.1"/>
</dbReference>
<dbReference type="InterPro" id="IPR043128">
    <property type="entry name" value="Rev_trsase/Diguanyl_cyclase"/>
</dbReference>
<dbReference type="SUPFAM" id="SSF55073">
    <property type="entry name" value="Nucleotide cyclase"/>
    <property type="match status" value="1"/>
</dbReference>
<dbReference type="InterPro" id="IPR050469">
    <property type="entry name" value="Diguanylate_Cyclase"/>
</dbReference>
<dbReference type="EC" id="2.7.7.65" evidence="1"/>
<evidence type="ECO:0000259" key="3">
    <source>
        <dbReference type="PROSITE" id="PS50112"/>
    </source>
</evidence>